<dbReference type="InterPro" id="IPR015590">
    <property type="entry name" value="Aldehyde_DH_dom"/>
</dbReference>
<dbReference type="EMBL" id="BJXL01000153">
    <property type="protein sequence ID" value="GEM84972.1"/>
    <property type="molecule type" value="Genomic_DNA"/>
</dbReference>
<dbReference type="OrthoDB" id="9762913at2"/>
<protein>
    <submittedName>
        <fullName evidence="6">Gamma-aminobutyraldehyde dehydrogenase</fullName>
    </submittedName>
</protein>
<evidence type="ECO:0000259" key="5">
    <source>
        <dbReference type="Pfam" id="PF00171"/>
    </source>
</evidence>
<dbReference type="InterPro" id="IPR016161">
    <property type="entry name" value="Ald_DH/histidinol_DH"/>
</dbReference>
<name>A0A511R7S4_9DEIN</name>
<dbReference type="SUPFAM" id="SSF53720">
    <property type="entry name" value="ALDH-like"/>
    <property type="match status" value="1"/>
</dbReference>
<evidence type="ECO:0000256" key="2">
    <source>
        <dbReference type="ARBA" id="ARBA00023027"/>
    </source>
</evidence>
<evidence type="ECO:0000256" key="3">
    <source>
        <dbReference type="PROSITE-ProRule" id="PRU10007"/>
    </source>
</evidence>
<feature type="active site" evidence="3">
    <location>
        <position position="252"/>
    </location>
</feature>
<dbReference type="InterPro" id="IPR016163">
    <property type="entry name" value="Ald_DH_C"/>
</dbReference>
<dbReference type="FunFam" id="3.40.605.10:FF:000001">
    <property type="entry name" value="Aldehyde dehydrogenase 1"/>
    <property type="match status" value="1"/>
</dbReference>
<keyword evidence="2" id="KW-0520">NAD</keyword>
<dbReference type="InterPro" id="IPR016162">
    <property type="entry name" value="Ald_DH_N"/>
</dbReference>
<keyword evidence="1 4" id="KW-0560">Oxidoreductase</keyword>
<dbReference type="PANTHER" id="PTHR11699">
    <property type="entry name" value="ALDEHYDE DEHYDROGENASE-RELATED"/>
    <property type="match status" value="1"/>
</dbReference>
<dbReference type="Pfam" id="PF00171">
    <property type="entry name" value="Aldedh"/>
    <property type="match status" value="1"/>
</dbReference>
<dbReference type="GO" id="GO:0016620">
    <property type="term" value="F:oxidoreductase activity, acting on the aldehyde or oxo group of donors, NAD or NADP as acceptor"/>
    <property type="evidence" value="ECO:0007669"/>
    <property type="project" value="InterPro"/>
</dbReference>
<dbReference type="CDD" id="cd07092">
    <property type="entry name" value="ALDH_ABALDH-YdcW"/>
    <property type="match status" value="1"/>
</dbReference>
<organism evidence="6 7">
    <name type="scientific">Meiothermus hypogaeus NBRC 106114</name>
    <dbReference type="NCBI Taxonomy" id="1227553"/>
    <lineage>
        <taxon>Bacteria</taxon>
        <taxon>Thermotogati</taxon>
        <taxon>Deinococcota</taxon>
        <taxon>Deinococci</taxon>
        <taxon>Thermales</taxon>
        <taxon>Thermaceae</taxon>
        <taxon>Meiothermus</taxon>
    </lineage>
</organism>
<evidence type="ECO:0000313" key="6">
    <source>
        <dbReference type="EMBL" id="GEM84972.1"/>
    </source>
</evidence>
<dbReference type="AlphaFoldDB" id="A0A511R7S4"/>
<dbReference type="Proteomes" id="UP000321197">
    <property type="component" value="Unassembled WGS sequence"/>
</dbReference>
<comment type="caution">
    <text evidence="6">The sequence shown here is derived from an EMBL/GenBank/DDBJ whole genome shotgun (WGS) entry which is preliminary data.</text>
</comment>
<reference evidence="6 7" key="1">
    <citation type="submission" date="2019-07" db="EMBL/GenBank/DDBJ databases">
        <title>Whole genome shotgun sequence of Meiothermus hypogaeus NBRC 106114.</title>
        <authorList>
            <person name="Hosoyama A."/>
            <person name="Uohara A."/>
            <person name="Ohji S."/>
            <person name="Ichikawa N."/>
        </authorList>
    </citation>
    <scope>NUCLEOTIDE SEQUENCE [LARGE SCALE GENOMIC DNA]</scope>
    <source>
        <strain evidence="6 7">NBRC 106114</strain>
    </source>
</reference>
<gene>
    <name evidence="6" type="ORF">MHY01S_31380</name>
</gene>
<sequence>MAKTLIRESKMLIGGEFVAGESTPLDILNPATGEVLLKLPEASAEQVKQAVAAAEKAFDSWSQTTPKDRSLMLLKLADKIDEHAEAFARLESLNCGKPYLAALNDEIPAISDCFRFFAGAVRSMTGALAGEYLAGHTSMIRRDPVGVVASIAPWNYPLMMAAWKLAPALAAGNTVVLKPSEQTPLTTLKLAELLAEIFPPGVVNVVTGVGETVGSTLIHQPGVRMISLTGDVATGKRVLEAASQSLKRTHLELGGKAPVIVMDDADLEAAVQGIKIFGYYNAGQDCTAACRVYAGKKIYDKFVAELSDAVKSIRVGAQTDDGVEMGPLITERQRARVASFVERAKMQKHIEVTAGGHPMEGRGFFYEPTVVAGALQSDEIVRREVFGPVVSVTRFTDPEEAIAWANDSDYGLASSVWTQDVGKAMRIASRLQYGCTWINTHFMLVNEMPHGGLKQSGYGKDMSLYALEDYTVARHIMVKH</sequence>
<dbReference type="Gene3D" id="3.40.605.10">
    <property type="entry name" value="Aldehyde Dehydrogenase, Chain A, domain 1"/>
    <property type="match status" value="1"/>
</dbReference>
<dbReference type="Gene3D" id="3.40.309.10">
    <property type="entry name" value="Aldehyde Dehydrogenase, Chain A, domain 2"/>
    <property type="match status" value="1"/>
</dbReference>
<accession>A0A511R7S4</accession>
<dbReference type="NCBIfam" id="NF010000">
    <property type="entry name" value="PRK13473.1"/>
    <property type="match status" value="1"/>
</dbReference>
<dbReference type="InterPro" id="IPR015657">
    <property type="entry name" value="Aminobutyraldehyde_DH"/>
</dbReference>
<comment type="similarity">
    <text evidence="4">Belongs to the aldehyde dehydrogenase family.</text>
</comment>
<evidence type="ECO:0000256" key="4">
    <source>
        <dbReference type="RuleBase" id="RU003345"/>
    </source>
</evidence>
<evidence type="ECO:0000256" key="1">
    <source>
        <dbReference type="ARBA" id="ARBA00023002"/>
    </source>
</evidence>
<proteinExistence type="inferred from homology"/>
<dbReference type="FunFam" id="3.40.309.10:FF:000010">
    <property type="entry name" value="Gamma-aminobutyraldehyde dehydrogenase"/>
    <property type="match status" value="1"/>
</dbReference>
<dbReference type="InterPro" id="IPR029510">
    <property type="entry name" value="Ald_DH_CS_GLU"/>
</dbReference>
<evidence type="ECO:0000313" key="7">
    <source>
        <dbReference type="Proteomes" id="UP000321197"/>
    </source>
</evidence>
<feature type="domain" description="Aldehyde dehydrogenase" evidence="5">
    <location>
        <begin position="17"/>
        <end position="475"/>
    </location>
</feature>
<dbReference type="PROSITE" id="PS00687">
    <property type="entry name" value="ALDEHYDE_DEHYDR_GLU"/>
    <property type="match status" value="1"/>
</dbReference>